<dbReference type="InterPro" id="IPR000843">
    <property type="entry name" value="HTH_LacI"/>
</dbReference>
<proteinExistence type="predicted"/>
<dbReference type="InterPro" id="IPR028082">
    <property type="entry name" value="Peripla_BP_I"/>
</dbReference>
<keyword evidence="2" id="KW-0238">DNA-binding</keyword>
<dbReference type="CDD" id="cd01392">
    <property type="entry name" value="HTH_LacI"/>
    <property type="match status" value="1"/>
</dbReference>
<evidence type="ECO:0000256" key="3">
    <source>
        <dbReference type="ARBA" id="ARBA00023163"/>
    </source>
</evidence>
<keyword evidence="6" id="KW-1185">Reference proteome</keyword>
<feature type="domain" description="HTH lacI-type" evidence="4">
    <location>
        <begin position="4"/>
        <end position="58"/>
    </location>
</feature>
<dbReference type="PROSITE" id="PS50932">
    <property type="entry name" value="HTH_LACI_2"/>
    <property type="match status" value="1"/>
</dbReference>
<dbReference type="EMBL" id="MTSE01000021">
    <property type="protein sequence ID" value="OUJ70557.1"/>
    <property type="molecule type" value="Genomic_DNA"/>
</dbReference>
<name>A0A243W8Q1_9BACT</name>
<dbReference type="RefSeq" id="WP_086596597.1">
    <property type="nucleotide sequence ID" value="NZ_MTSE01000021.1"/>
</dbReference>
<keyword evidence="3" id="KW-0804">Transcription</keyword>
<evidence type="ECO:0000313" key="6">
    <source>
        <dbReference type="Proteomes" id="UP000194873"/>
    </source>
</evidence>
<evidence type="ECO:0000256" key="1">
    <source>
        <dbReference type="ARBA" id="ARBA00023015"/>
    </source>
</evidence>
<gene>
    <name evidence="5" type="ORF">BXP70_23680</name>
</gene>
<dbReference type="Proteomes" id="UP000194873">
    <property type="component" value="Unassembled WGS sequence"/>
</dbReference>
<evidence type="ECO:0000256" key="2">
    <source>
        <dbReference type="ARBA" id="ARBA00023125"/>
    </source>
</evidence>
<dbReference type="SUPFAM" id="SSF47413">
    <property type="entry name" value="lambda repressor-like DNA-binding domains"/>
    <property type="match status" value="1"/>
</dbReference>
<dbReference type="Gene3D" id="1.10.260.40">
    <property type="entry name" value="lambda repressor-like DNA-binding domains"/>
    <property type="match status" value="1"/>
</dbReference>
<dbReference type="SUPFAM" id="SSF53822">
    <property type="entry name" value="Periplasmic binding protein-like I"/>
    <property type="match status" value="1"/>
</dbReference>
<dbReference type="Gene3D" id="3.40.50.2300">
    <property type="match status" value="2"/>
</dbReference>
<dbReference type="PANTHER" id="PTHR30146">
    <property type="entry name" value="LACI-RELATED TRANSCRIPTIONAL REPRESSOR"/>
    <property type="match status" value="1"/>
</dbReference>
<dbReference type="CDD" id="cd06267">
    <property type="entry name" value="PBP1_LacI_sugar_binding-like"/>
    <property type="match status" value="1"/>
</dbReference>
<dbReference type="InterPro" id="IPR010982">
    <property type="entry name" value="Lambda_DNA-bd_dom_sf"/>
</dbReference>
<dbReference type="OrthoDB" id="891936at2"/>
<reference evidence="5 6" key="1">
    <citation type="submission" date="2017-01" db="EMBL/GenBank/DDBJ databases">
        <title>A new Hymenobacter.</title>
        <authorList>
            <person name="Liang Y."/>
            <person name="Feng F."/>
        </authorList>
    </citation>
    <scope>NUCLEOTIDE SEQUENCE [LARGE SCALE GENOMIC DNA]</scope>
    <source>
        <strain evidence="5">MIMBbqt21</strain>
    </source>
</reference>
<dbReference type="Pfam" id="PF00532">
    <property type="entry name" value="Peripla_BP_1"/>
    <property type="match status" value="1"/>
</dbReference>
<accession>A0A243W8Q1</accession>
<sequence>MKSVNLKELAQELNLSISTVSKALRDNYEIGQETKERVKKLAQELNYEPNPYASSLRRKKSKTIGVIIPEVSNNFFSQVINGIEEVARENDYHVLIYLTNESYSREQTISHHLASGRVDGILMSIASETQDYAHLKELTSKNIPIVFFDRVCDELATAKVTTNDFQSGYMATQHLIEAGCQCIAHLLISSNLSIGQKRMQGYVKALEDYGITCDASLIVNGDKTDAENRETMKQLLRSRPEIDGIFASVERLAMSSYEACKELNLAIPENIKIISFSNLYVASLLDPALTTITQPAYAIGKEAAKILFNSLDKNKPISATQSLELSSELIKRKSTAV</sequence>
<protein>
    <submittedName>
        <fullName evidence="5">LacI family transcriptional regulator</fullName>
    </submittedName>
</protein>
<evidence type="ECO:0000313" key="5">
    <source>
        <dbReference type="EMBL" id="OUJ70557.1"/>
    </source>
</evidence>
<evidence type="ECO:0000259" key="4">
    <source>
        <dbReference type="PROSITE" id="PS50932"/>
    </source>
</evidence>
<dbReference type="SMART" id="SM00354">
    <property type="entry name" value="HTH_LACI"/>
    <property type="match status" value="1"/>
</dbReference>
<keyword evidence="1" id="KW-0805">Transcription regulation</keyword>
<dbReference type="GO" id="GO:0003700">
    <property type="term" value="F:DNA-binding transcription factor activity"/>
    <property type="evidence" value="ECO:0007669"/>
    <property type="project" value="TreeGrafter"/>
</dbReference>
<comment type="caution">
    <text evidence="5">The sequence shown here is derived from an EMBL/GenBank/DDBJ whole genome shotgun (WGS) entry which is preliminary data.</text>
</comment>
<dbReference type="InterPro" id="IPR001761">
    <property type="entry name" value="Peripla_BP/Lac1_sug-bd_dom"/>
</dbReference>
<dbReference type="GO" id="GO:0000976">
    <property type="term" value="F:transcription cis-regulatory region binding"/>
    <property type="evidence" value="ECO:0007669"/>
    <property type="project" value="TreeGrafter"/>
</dbReference>
<dbReference type="Pfam" id="PF00356">
    <property type="entry name" value="LacI"/>
    <property type="match status" value="1"/>
</dbReference>
<dbReference type="AlphaFoldDB" id="A0A243W8Q1"/>
<organism evidence="5 6">
    <name type="scientific">Hymenobacter crusticola</name>
    <dbReference type="NCBI Taxonomy" id="1770526"/>
    <lineage>
        <taxon>Bacteria</taxon>
        <taxon>Pseudomonadati</taxon>
        <taxon>Bacteroidota</taxon>
        <taxon>Cytophagia</taxon>
        <taxon>Cytophagales</taxon>
        <taxon>Hymenobacteraceae</taxon>
        <taxon>Hymenobacter</taxon>
    </lineage>
</organism>
<dbReference type="PANTHER" id="PTHR30146:SF109">
    <property type="entry name" value="HTH-TYPE TRANSCRIPTIONAL REGULATOR GALS"/>
    <property type="match status" value="1"/>
</dbReference>